<dbReference type="GO" id="GO:0004523">
    <property type="term" value="F:RNA-DNA hybrid ribonuclease activity"/>
    <property type="evidence" value="ECO:0007669"/>
    <property type="project" value="UniProtKB-EC"/>
</dbReference>
<accession>A0A0X3BMT8</accession>
<evidence type="ECO:0000259" key="1">
    <source>
        <dbReference type="PROSITE" id="PS50879"/>
    </source>
</evidence>
<dbReference type="GeneID" id="27137735"/>
<reference evidence="2 3" key="1">
    <citation type="submission" date="2016-01" db="EMBL/GenBank/DDBJ databases">
        <authorList>
            <person name="Manzoor S."/>
        </authorList>
    </citation>
    <scope>NUCLEOTIDE SEQUENCE [LARGE SCALE GENOMIC DNA]</scope>
    <source>
        <strain evidence="2">Methanoculleus sp MAB1</strain>
    </source>
</reference>
<protein>
    <submittedName>
        <fullName evidence="2">Ribonuclease HI</fullName>
        <ecNumber evidence="2">3.1.26.4</ecNumber>
    </submittedName>
</protein>
<dbReference type="InterPro" id="IPR036397">
    <property type="entry name" value="RNaseH_sf"/>
</dbReference>
<evidence type="ECO:0000313" key="3">
    <source>
        <dbReference type="Proteomes" id="UP000069850"/>
    </source>
</evidence>
<evidence type="ECO:0000313" key="2">
    <source>
        <dbReference type="EMBL" id="CVK33209.1"/>
    </source>
</evidence>
<dbReference type="Gene3D" id="3.30.420.10">
    <property type="entry name" value="Ribonuclease H-like superfamily/Ribonuclease H"/>
    <property type="match status" value="1"/>
</dbReference>
<feature type="domain" description="RNase H type-1" evidence="1">
    <location>
        <begin position="3"/>
        <end position="135"/>
    </location>
</feature>
<dbReference type="RefSeq" id="WP_062264050.1">
    <property type="nucleotide sequence ID" value="NZ_LT158599.1"/>
</dbReference>
<dbReference type="EMBL" id="LT158599">
    <property type="protein sequence ID" value="CVK33209.1"/>
    <property type="molecule type" value="Genomic_DNA"/>
</dbReference>
<dbReference type="AlphaFoldDB" id="A0A0X3BMT8"/>
<dbReference type="KEGG" id="mema:MMAB1_1996"/>
<dbReference type="InterPro" id="IPR012337">
    <property type="entry name" value="RNaseH-like_sf"/>
</dbReference>
<dbReference type="PANTHER" id="PTHR48475">
    <property type="entry name" value="RIBONUCLEASE H"/>
    <property type="match status" value="1"/>
</dbReference>
<dbReference type="EC" id="3.1.26.4" evidence="2"/>
<dbReference type="Pfam" id="PF13456">
    <property type="entry name" value="RVT_3"/>
    <property type="match status" value="1"/>
</dbReference>
<sequence length="141" mass="15531">MTAANTVTLYTDGASRGNPGDAAWAYMIVQEGAIAASRSGYIGKATNNVAEYHAVINGLRAARAFTEGRLRVRSDSELVVRQLTGRYRIRKEHLAVLAGEVQQLVRNFAEVRFESVPREHPCIQVADRLCNDVLDSEAGRR</sequence>
<name>A0A0X3BMT8_9EURY</name>
<dbReference type="GO" id="GO:0003676">
    <property type="term" value="F:nucleic acid binding"/>
    <property type="evidence" value="ECO:0007669"/>
    <property type="project" value="InterPro"/>
</dbReference>
<dbReference type="PANTHER" id="PTHR48475:SF1">
    <property type="entry name" value="RNASE H TYPE-1 DOMAIN-CONTAINING PROTEIN"/>
    <property type="match status" value="1"/>
</dbReference>
<dbReference type="Proteomes" id="UP000069850">
    <property type="component" value="Chromosome 1"/>
</dbReference>
<gene>
    <name evidence="2" type="ORF">MMAB1_1996</name>
</gene>
<dbReference type="SUPFAM" id="SSF53098">
    <property type="entry name" value="Ribonuclease H-like"/>
    <property type="match status" value="1"/>
</dbReference>
<dbReference type="OrthoDB" id="52651at2157"/>
<organism evidence="2 3">
    <name type="scientific">Methanoculleus bourgensis</name>
    <dbReference type="NCBI Taxonomy" id="83986"/>
    <lineage>
        <taxon>Archaea</taxon>
        <taxon>Methanobacteriati</taxon>
        <taxon>Methanobacteriota</taxon>
        <taxon>Stenosarchaea group</taxon>
        <taxon>Methanomicrobia</taxon>
        <taxon>Methanomicrobiales</taxon>
        <taxon>Methanomicrobiaceae</taxon>
        <taxon>Methanoculleus</taxon>
    </lineage>
</organism>
<keyword evidence="2" id="KW-0378">Hydrolase</keyword>
<dbReference type="CDD" id="cd09279">
    <property type="entry name" value="RNase_HI_like"/>
    <property type="match status" value="1"/>
</dbReference>
<dbReference type="InterPro" id="IPR002156">
    <property type="entry name" value="RNaseH_domain"/>
</dbReference>
<proteinExistence type="predicted"/>
<dbReference type="PROSITE" id="PS50879">
    <property type="entry name" value="RNASE_H_1"/>
    <property type="match status" value="1"/>
</dbReference>